<dbReference type="GO" id="GO:0005886">
    <property type="term" value="C:plasma membrane"/>
    <property type="evidence" value="ECO:0007669"/>
    <property type="project" value="InterPro"/>
</dbReference>
<evidence type="ECO:0000256" key="6">
    <source>
        <dbReference type="ARBA" id="ARBA00023242"/>
    </source>
</evidence>
<evidence type="ECO:0000256" key="8">
    <source>
        <dbReference type="SAM" id="MobiDB-lite"/>
    </source>
</evidence>
<evidence type="ECO:0000256" key="2">
    <source>
        <dbReference type="ARBA" id="ARBA00004496"/>
    </source>
</evidence>
<dbReference type="InterPro" id="IPR003521">
    <property type="entry name" value="ICln"/>
</dbReference>
<evidence type="ECO:0000256" key="4">
    <source>
        <dbReference type="ARBA" id="ARBA00015653"/>
    </source>
</evidence>
<dbReference type="PANTHER" id="PTHR21399">
    <property type="entry name" value="CHLORIDE CONDUCTANCE REGULATORY PROTEIN ICLN"/>
    <property type="match status" value="1"/>
</dbReference>
<keyword evidence="5" id="KW-0963">Cytoplasm</keyword>
<dbReference type="GO" id="GO:0006884">
    <property type="term" value="P:cell volume homeostasis"/>
    <property type="evidence" value="ECO:0007669"/>
    <property type="project" value="InterPro"/>
</dbReference>
<evidence type="ECO:0000256" key="3">
    <source>
        <dbReference type="ARBA" id="ARBA00007054"/>
    </source>
</evidence>
<dbReference type="Gene3D" id="2.30.29.30">
    <property type="entry name" value="Pleckstrin-homology domain (PH domain)/Phosphotyrosine-binding domain (PTB)"/>
    <property type="match status" value="1"/>
</dbReference>
<gene>
    <name evidence="9" type="ORF">DPMN_136187</name>
</gene>
<protein>
    <recommendedName>
        <fullName evidence="4">Methylosome subunit pICln</fullName>
    </recommendedName>
</protein>
<dbReference type="EMBL" id="JAIWYP010000006">
    <property type="protein sequence ID" value="KAH3807839.1"/>
    <property type="molecule type" value="Genomic_DNA"/>
</dbReference>
<dbReference type="PANTHER" id="PTHR21399:SF0">
    <property type="entry name" value="METHYLOSOME SUBUNIT PICLN"/>
    <property type="match status" value="1"/>
</dbReference>
<sequence>MPTRLRSDIMLLTDFPVPTVGVHHKEDNTQAFIAGNLTGTGSIYIAESQVTWISAGGEGGFCLEYPKICLHAISRDLSAFPHECLYLQVEGKLIEDDNLSTSSSEEEIDPPEPMTEVRFVPTDKGALDGMFTALSHCQILHPDPEDVDYDENCDDEFYVGEEGEEALNEEGQANLARFEAMLQQGQGDAPSSNGHTSEEMEPGSLPEDQFEDADMEQ</sequence>
<evidence type="ECO:0000256" key="5">
    <source>
        <dbReference type="ARBA" id="ARBA00022490"/>
    </source>
</evidence>
<comment type="subcellular location">
    <subcellularLocation>
        <location evidence="2">Cytoplasm</location>
    </subcellularLocation>
    <subcellularLocation>
        <location evidence="1">Nucleus</location>
    </subcellularLocation>
</comment>
<dbReference type="AlphaFoldDB" id="A0A9D4G2A2"/>
<comment type="caution">
    <text evidence="9">The sequence shown here is derived from an EMBL/GenBank/DDBJ whole genome shotgun (WGS) entry which is preliminary data.</text>
</comment>
<proteinExistence type="inferred from homology"/>
<dbReference type="Pfam" id="PF03517">
    <property type="entry name" value="Voldacs"/>
    <property type="match status" value="1"/>
</dbReference>
<evidence type="ECO:0000313" key="9">
    <source>
        <dbReference type="EMBL" id="KAH3807839.1"/>
    </source>
</evidence>
<dbReference type="GO" id="GO:0034709">
    <property type="term" value="C:methylosome"/>
    <property type="evidence" value="ECO:0007669"/>
    <property type="project" value="InterPro"/>
</dbReference>
<organism evidence="9 10">
    <name type="scientific">Dreissena polymorpha</name>
    <name type="common">Zebra mussel</name>
    <name type="synonym">Mytilus polymorpha</name>
    <dbReference type="NCBI Taxonomy" id="45954"/>
    <lineage>
        <taxon>Eukaryota</taxon>
        <taxon>Metazoa</taxon>
        <taxon>Spiralia</taxon>
        <taxon>Lophotrochozoa</taxon>
        <taxon>Mollusca</taxon>
        <taxon>Bivalvia</taxon>
        <taxon>Autobranchia</taxon>
        <taxon>Heteroconchia</taxon>
        <taxon>Euheterodonta</taxon>
        <taxon>Imparidentia</taxon>
        <taxon>Neoheterodontei</taxon>
        <taxon>Myida</taxon>
        <taxon>Dreissenoidea</taxon>
        <taxon>Dreissenidae</taxon>
        <taxon>Dreissena</taxon>
    </lineage>
</organism>
<evidence type="ECO:0000256" key="7">
    <source>
        <dbReference type="ARBA" id="ARBA00045890"/>
    </source>
</evidence>
<feature type="compositionally biased region" description="Acidic residues" evidence="8">
    <location>
        <begin position="208"/>
        <end position="217"/>
    </location>
</feature>
<feature type="compositionally biased region" description="Polar residues" evidence="8">
    <location>
        <begin position="183"/>
        <end position="195"/>
    </location>
</feature>
<accession>A0A9D4G2A2</accession>
<name>A0A9D4G2A2_DREPO</name>
<dbReference type="GO" id="GO:0000387">
    <property type="term" value="P:spliceosomal snRNP assembly"/>
    <property type="evidence" value="ECO:0007669"/>
    <property type="project" value="InterPro"/>
</dbReference>
<feature type="region of interest" description="Disordered" evidence="8">
    <location>
        <begin position="179"/>
        <end position="217"/>
    </location>
</feature>
<dbReference type="GO" id="GO:0005829">
    <property type="term" value="C:cytosol"/>
    <property type="evidence" value="ECO:0007669"/>
    <property type="project" value="InterPro"/>
</dbReference>
<keyword evidence="10" id="KW-1185">Reference proteome</keyword>
<evidence type="ECO:0000256" key="1">
    <source>
        <dbReference type="ARBA" id="ARBA00004123"/>
    </source>
</evidence>
<comment type="function">
    <text evidence="7">Involved in both the assembly of spliceosomal snRNPs and the methylation of Sm proteins. Chaperone that regulates the assembly of spliceosomal U1, U2, U4 and U5 small nuclear ribonucleoproteins (snRNPs), the building blocks of the spliceosome, and thereby plays an important role in the splicing of cellular pre-mRNAs. Most spliceosomal snRNPs contain a common set of Sm proteins SNRPB, SNRPD1, SNRPD2, SNRPD3, SNRPE, SNRPF and SNRPG that assemble in a heptameric protein ring on the Sm site of the small nuclear RNA to form the core snRNP (Sm core). In the cytosol, the Sm proteins SNRPD1, SNRPD2, SNRPE, SNRPF and SNRPG are trapped in an inactive 6S pICln-Sm complex by the chaperone CLNS1A that controls the assembly of the core snRNP. Dissociation by the SMN complex of CLNS1A from the trapped Sm proteins and their transfer to an SMN-Sm complex triggers the assembly of core snRNPs and their transport to the nucleus.</text>
</comment>
<evidence type="ECO:0000313" key="10">
    <source>
        <dbReference type="Proteomes" id="UP000828390"/>
    </source>
</evidence>
<keyword evidence="6" id="KW-0539">Nucleus</keyword>
<reference evidence="9" key="2">
    <citation type="submission" date="2020-11" db="EMBL/GenBank/DDBJ databases">
        <authorList>
            <person name="McCartney M.A."/>
            <person name="Auch B."/>
            <person name="Kono T."/>
            <person name="Mallez S."/>
            <person name="Becker A."/>
            <person name="Gohl D.M."/>
            <person name="Silverstein K.A.T."/>
            <person name="Koren S."/>
            <person name="Bechman K.B."/>
            <person name="Herman A."/>
            <person name="Abrahante J.E."/>
            <person name="Garbe J."/>
        </authorList>
    </citation>
    <scope>NUCLEOTIDE SEQUENCE</scope>
    <source>
        <strain evidence="9">Duluth1</strain>
        <tissue evidence="9">Whole animal</tissue>
    </source>
</reference>
<dbReference type="GO" id="GO:0034715">
    <property type="term" value="C:pICln-Sm protein complex"/>
    <property type="evidence" value="ECO:0007669"/>
    <property type="project" value="InterPro"/>
</dbReference>
<reference evidence="9" key="1">
    <citation type="journal article" date="2019" name="bioRxiv">
        <title>The Genome of the Zebra Mussel, Dreissena polymorpha: A Resource for Invasive Species Research.</title>
        <authorList>
            <person name="McCartney M.A."/>
            <person name="Auch B."/>
            <person name="Kono T."/>
            <person name="Mallez S."/>
            <person name="Zhang Y."/>
            <person name="Obille A."/>
            <person name="Becker A."/>
            <person name="Abrahante J.E."/>
            <person name="Garbe J."/>
            <person name="Badalamenti J.P."/>
            <person name="Herman A."/>
            <person name="Mangelson H."/>
            <person name="Liachko I."/>
            <person name="Sullivan S."/>
            <person name="Sone E.D."/>
            <person name="Koren S."/>
            <person name="Silverstein K.A.T."/>
            <person name="Beckman K.B."/>
            <person name="Gohl D.M."/>
        </authorList>
    </citation>
    <scope>NUCLEOTIDE SEQUENCE</scope>
    <source>
        <strain evidence="9">Duluth1</strain>
        <tissue evidence="9">Whole animal</tissue>
    </source>
</reference>
<dbReference type="InterPro" id="IPR039924">
    <property type="entry name" value="ICln/Lot5/Saf5"/>
</dbReference>
<dbReference type="GO" id="GO:0045292">
    <property type="term" value="P:mRNA cis splicing, via spliceosome"/>
    <property type="evidence" value="ECO:0007669"/>
    <property type="project" value="TreeGrafter"/>
</dbReference>
<dbReference type="Proteomes" id="UP000828390">
    <property type="component" value="Unassembled WGS sequence"/>
</dbReference>
<comment type="similarity">
    <text evidence="3">Belongs to the pICln (TC 1.A.47) family.</text>
</comment>
<dbReference type="InterPro" id="IPR011993">
    <property type="entry name" value="PH-like_dom_sf"/>
</dbReference>
<dbReference type="PRINTS" id="PR01348">
    <property type="entry name" value="ICLNCHANNEL"/>
</dbReference>
<dbReference type="OrthoDB" id="19714at2759"/>
<dbReference type="GO" id="GO:0005681">
    <property type="term" value="C:spliceosomal complex"/>
    <property type="evidence" value="ECO:0007669"/>
    <property type="project" value="TreeGrafter"/>
</dbReference>
<dbReference type="GO" id="GO:0006821">
    <property type="term" value="P:chloride transport"/>
    <property type="evidence" value="ECO:0007669"/>
    <property type="project" value="InterPro"/>
</dbReference>